<evidence type="ECO:0000313" key="4">
    <source>
        <dbReference type="Proteomes" id="UP000679335"/>
    </source>
</evidence>
<evidence type="ECO:0000313" key="3">
    <source>
        <dbReference type="EMBL" id="QWC14720.1"/>
    </source>
</evidence>
<evidence type="ECO:0000256" key="2">
    <source>
        <dbReference type="SAM" id="Phobius"/>
    </source>
</evidence>
<dbReference type="Proteomes" id="UP000679335">
    <property type="component" value="Chromosome"/>
</dbReference>
<keyword evidence="2" id="KW-1133">Transmembrane helix</keyword>
<feature type="compositionally biased region" description="Low complexity" evidence="1">
    <location>
        <begin position="177"/>
        <end position="188"/>
    </location>
</feature>
<dbReference type="EMBL" id="CP076023">
    <property type="protein sequence ID" value="QWC14720.1"/>
    <property type="molecule type" value="Genomic_DNA"/>
</dbReference>
<feature type="transmembrane region" description="Helical" evidence="2">
    <location>
        <begin position="92"/>
        <end position="113"/>
    </location>
</feature>
<gene>
    <name evidence="3" type="ORF">KKR89_10060</name>
</gene>
<dbReference type="InterPro" id="IPR019051">
    <property type="entry name" value="Trp_biosyn_TM_oprn/chp"/>
</dbReference>
<keyword evidence="2" id="KW-0472">Membrane</keyword>
<keyword evidence="2" id="KW-0812">Transmembrane</keyword>
<feature type="transmembrane region" description="Helical" evidence="2">
    <location>
        <begin position="23"/>
        <end position="44"/>
    </location>
</feature>
<organism evidence="3 4">
    <name type="scientific">Cellulomonas dongxiuzhuiae</name>
    <dbReference type="NCBI Taxonomy" id="2819979"/>
    <lineage>
        <taxon>Bacteria</taxon>
        <taxon>Bacillati</taxon>
        <taxon>Actinomycetota</taxon>
        <taxon>Actinomycetes</taxon>
        <taxon>Micrococcales</taxon>
        <taxon>Cellulomonadaceae</taxon>
        <taxon>Cellulomonas</taxon>
    </lineage>
</organism>
<sequence length="205" mass="19734">MTGASTAGSRAAVTDGPARRGRWVLLLLLAAALVGLVALPTWVVAEGSSALEDQVRVAVAGSQVAPQASAAALVLLAAAGAAALVGRAGRWVVAIVVAGAGVLVVAAGVAVLADPSGAVTGAVAQATGVAAGAARTTTTPAPVAAVVVGVLVVLLAAALARARGAWRQGSRRHERPGATGSGPAPAGPADERSDWDALSRGDDPS</sequence>
<feature type="region of interest" description="Disordered" evidence="1">
    <location>
        <begin position="166"/>
        <end position="205"/>
    </location>
</feature>
<protein>
    <submittedName>
        <fullName evidence="3">Trp biosynthesis-associated membrane protein</fullName>
    </submittedName>
</protein>
<feature type="compositionally biased region" description="Basic and acidic residues" evidence="1">
    <location>
        <begin position="189"/>
        <end position="205"/>
    </location>
</feature>
<reference evidence="3 4" key="1">
    <citation type="submission" date="2021-05" db="EMBL/GenBank/DDBJ databases">
        <title>Novel species in genus Cellulomonas.</title>
        <authorList>
            <person name="Zhang G."/>
        </authorList>
    </citation>
    <scope>NUCLEOTIDE SEQUENCE [LARGE SCALE GENOMIC DNA]</scope>
    <source>
        <strain evidence="4">zg-ZUI157</strain>
    </source>
</reference>
<keyword evidence="4" id="KW-1185">Reference proteome</keyword>
<accession>A0ABX8GFT0</accession>
<feature type="transmembrane region" description="Helical" evidence="2">
    <location>
        <begin position="143"/>
        <end position="162"/>
    </location>
</feature>
<name>A0ABX8GFT0_9CELL</name>
<dbReference type="Pfam" id="PF09534">
    <property type="entry name" value="Trp_oprn_chp"/>
    <property type="match status" value="1"/>
</dbReference>
<dbReference type="RefSeq" id="WP_208195225.1">
    <property type="nucleotide sequence ID" value="NZ_CP076023.1"/>
</dbReference>
<feature type="transmembrane region" description="Helical" evidence="2">
    <location>
        <begin position="64"/>
        <end position="85"/>
    </location>
</feature>
<evidence type="ECO:0000256" key="1">
    <source>
        <dbReference type="SAM" id="MobiDB-lite"/>
    </source>
</evidence>
<proteinExistence type="predicted"/>